<evidence type="ECO:0000256" key="6">
    <source>
        <dbReference type="SAM" id="MobiDB-lite"/>
    </source>
</evidence>
<dbReference type="eggNOG" id="KOG1386">
    <property type="taxonomic scope" value="Eukaryota"/>
</dbReference>
<feature type="region of interest" description="Disordered" evidence="6">
    <location>
        <begin position="737"/>
        <end position="774"/>
    </location>
</feature>
<dbReference type="GO" id="GO:0016020">
    <property type="term" value="C:membrane"/>
    <property type="evidence" value="ECO:0007669"/>
    <property type="project" value="TreeGrafter"/>
</dbReference>
<keyword evidence="9" id="KW-1185">Reference proteome</keyword>
<reference evidence="8 9" key="1">
    <citation type="journal article" date="2012" name="G3 (Bethesda)">
        <title>Pichia sorbitophila, an interspecies yeast hybrid reveals early steps of genome resolution following polyploidization.</title>
        <authorList>
            <person name="Leh Louis V."/>
            <person name="Despons L."/>
            <person name="Friedrich A."/>
            <person name="Martin T."/>
            <person name="Durrens P."/>
            <person name="Casaregola S."/>
            <person name="Neuveglise C."/>
            <person name="Fairhead C."/>
            <person name="Marck C."/>
            <person name="Cruz J.A."/>
            <person name="Straub M.L."/>
            <person name="Kugler V."/>
            <person name="Sacerdot C."/>
            <person name="Uzunov Z."/>
            <person name="Thierry A."/>
            <person name="Weiss S."/>
            <person name="Bleykasten C."/>
            <person name="De Montigny J."/>
            <person name="Jacques N."/>
            <person name="Jung P."/>
            <person name="Lemaire M."/>
            <person name="Mallet S."/>
            <person name="Morel G."/>
            <person name="Richard G.F."/>
            <person name="Sarkar A."/>
            <person name="Savel G."/>
            <person name="Schacherer J."/>
            <person name="Seret M.L."/>
            <person name="Talla E."/>
            <person name="Samson G."/>
            <person name="Jubin C."/>
            <person name="Poulain J."/>
            <person name="Vacherie B."/>
            <person name="Barbe V."/>
            <person name="Pelletier E."/>
            <person name="Sherman D.J."/>
            <person name="Westhof E."/>
            <person name="Weissenbach J."/>
            <person name="Baret P.V."/>
            <person name="Wincker P."/>
            <person name="Gaillardin C."/>
            <person name="Dujon B."/>
            <person name="Souciet J.L."/>
        </authorList>
    </citation>
    <scope>NUCLEOTIDE SEQUENCE [LARGE SCALE GENOMIC DNA]</scope>
    <source>
        <strain evidence="9">ATCC MYA-4447 / BCRC 22081 / CBS 7064 / NBRC 10061 / NRRL Y-12695</strain>
    </source>
</reference>
<dbReference type="Gene3D" id="3.30.420.40">
    <property type="match status" value="1"/>
</dbReference>
<feature type="compositionally biased region" description="Basic residues" evidence="6">
    <location>
        <begin position="1"/>
        <end position="15"/>
    </location>
</feature>
<feature type="region of interest" description="Disordered" evidence="6">
    <location>
        <begin position="84"/>
        <end position="110"/>
    </location>
</feature>
<evidence type="ECO:0000313" key="8">
    <source>
        <dbReference type="EMBL" id="CCE88616.1"/>
    </source>
</evidence>
<keyword evidence="7" id="KW-0472">Membrane</keyword>
<comment type="similarity">
    <text evidence="1 5">Belongs to the GDA1/CD39 NTPase family.</text>
</comment>
<dbReference type="HOGENOM" id="CLU_010246_3_2_1"/>
<evidence type="ECO:0000256" key="1">
    <source>
        <dbReference type="ARBA" id="ARBA00009283"/>
    </source>
</evidence>
<dbReference type="Proteomes" id="UP000005222">
    <property type="component" value="Chromosome F"/>
</dbReference>
<dbReference type="PROSITE" id="PS01238">
    <property type="entry name" value="GDA1_CD39_NTPASE"/>
    <property type="match status" value="1"/>
</dbReference>
<gene>
    <name evidence="8" type="primary">Piso0_001388</name>
    <name evidence="8" type="ORF">GNLVRS01_PISO0F05395g</name>
</gene>
<feature type="transmembrane region" description="Helical" evidence="7">
    <location>
        <begin position="672"/>
        <end position="690"/>
    </location>
</feature>
<feature type="region of interest" description="Disordered" evidence="6">
    <location>
        <begin position="1"/>
        <end position="21"/>
    </location>
</feature>
<evidence type="ECO:0000256" key="3">
    <source>
        <dbReference type="PIRSR" id="PIRSR600407-1"/>
    </source>
</evidence>
<feature type="binding site" evidence="4">
    <location>
        <begin position="253"/>
        <end position="257"/>
    </location>
    <ligand>
        <name>ATP</name>
        <dbReference type="ChEBI" id="CHEBI:30616"/>
    </ligand>
</feature>
<keyword evidence="4" id="KW-0067">ATP-binding</keyword>
<dbReference type="STRING" id="559304.G8YKN2"/>
<dbReference type="GO" id="GO:0005794">
    <property type="term" value="C:Golgi apparatus"/>
    <property type="evidence" value="ECO:0007669"/>
    <property type="project" value="UniProtKB-ARBA"/>
</dbReference>
<evidence type="ECO:0000256" key="7">
    <source>
        <dbReference type="SAM" id="Phobius"/>
    </source>
</evidence>
<proteinExistence type="inferred from homology"/>
<keyword evidence="7" id="KW-0812">Transmembrane</keyword>
<dbReference type="PANTHER" id="PTHR11782">
    <property type="entry name" value="ADENOSINE/GUANOSINE DIPHOSPHATASE"/>
    <property type="match status" value="1"/>
</dbReference>
<feature type="compositionally biased region" description="Basic and acidic residues" evidence="6">
    <location>
        <begin position="84"/>
        <end position="109"/>
    </location>
</feature>
<name>G8YKN2_PICSO</name>
<evidence type="ECO:0000256" key="5">
    <source>
        <dbReference type="RuleBase" id="RU003833"/>
    </source>
</evidence>
<dbReference type="Gene3D" id="3.30.420.150">
    <property type="entry name" value="Exopolyphosphatase. Domain 2"/>
    <property type="match status" value="1"/>
</dbReference>
<protein>
    <submittedName>
        <fullName evidence="8">Piso0_001388 protein</fullName>
    </submittedName>
</protein>
<keyword evidence="2 5" id="KW-0378">Hydrolase</keyword>
<sequence>MGRSARLSKRSKKRPVSSGPVVSKTGVPYDYIVIIDSGSTGSRVFVYNWLNPSYVLKKGLDYKELLHKSGFNLLKKRLVEYGRERDERDGDKYESDTESAAQHEDEAKGPFRFPRVGHKDRWYAKVKPGISSFNMSPQKIGKHHLKHLLDLASSVVPKSQHYRTPIFLHSTAGMRLLNPTEQERLLSNICDYFRGNSDFYLPDCASHINVLDGNVEGLYGWLAINYLIGALDDPESHNHGKNHTTYGLLDMGGASTQVVFEPNSTETKKHKKNLFSIDLTEVPRTSINDTSSKSLNEYDIFTKPKTLNYDVYSDSFLGFGIYQAYQNYSSTLIDNYKKEQKIDPETSPSYLDFPVPDPCMPKGYTTKRIVGDEGVHFTGESDFPKCLSSIFPVLSKSPYNYGADKPDGDCTEFNNTKEVSSCLMNENIPAFDFDVNHFIGVSGYWDSVESLLEYHRTHANAENLSKRGHKKNKNKNKDPETYDYKTIYRETQEICSESLSGLIKLNDNRPSNDQLTEVELSELCFKSSWILNFLHLGLGFPRFGIDKLTDENSQFKSLELVENIGDSSFSWTLGRAILYANDEYVQAFNNFTLENISQGKGNSENIRSKLLKRPGFCYSAAPNVYHYGAEEDTFPPRPRYTESEDYSYSSSYTSQYEPNKSESKWSIEPHRWYGFFTFSALLMLILWLMIGNRGRAAMKQKIEDRVRSISSLMHKINLKRHPFQYFKLNNSSTGTMDYELGHVPQETEPDNNKPSHNEQFVVSEDDDKPDSNSV</sequence>
<dbReference type="GO" id="GO:0004382">
    <property type="term" value="F:GDP phosphatase activity"/>
    <property type="evidence" value="ECO:0007669"/>
    <property type="project" value="TreeGrafter"/>
</dbReference>
<dbReference type="GO" id="GO:0017111">
    <property type="term" value="F:ribonucleoside triphosphate phosphatase activity"/>
    <property type="evidence" value="ECO:0007669"/>
    <property type="project" value="TreeGrafter"/>
</dbReference>
<keyword evidence="7" id="KW-1133">Transmembrane helix</keyword>
<dbReference type="OrthoDB" id="6372431at2759"/>
<dbReference type="Pfam" id="PF01150">
    <property type="entry name" value="GDA1_CD39"/>
    <property type="match status" value="1"/>
</dbReference>
<accession>G8YKN2</accession>
<feature type="active site" description="Proton acceptor" evidence="3">
    <location>
        <position position="216"/>
    </location>
</feature>
<dbReference type="InParanoid" id="G8YKN2"/>
<keyword evidence="4" id="KW-0547">Nucleotide-binding</keyword>
<dbReference type="GO" id="GO:0005524">
    <property type="term" value="F:ATP binding"/>
    <property type="evidence" value="ECO:0007669"/>
    <property type="project" value="UniProtKB-KW"/>
</dbReference>
<dbReference type="GO" id="GO:0006256">
    <property type="term" value="P:UDP catabolic process"/>
    <property type="evidence" value="ECO:0007669"/>
    <property type="project" value="TreeGrafter"/>
</dbReference>
<organism evidence="8 9">
    <name type="scientific">Pichia sorbitophila (strain ATCC MYA-4447 / BCRC 22081 / CBS 7064 / NBRC 10061 / NRRL Y-12695)</name>
    <name type="common">Hybrid yeast</name>
    <dbReference type="NCBI Taxonomy" id="559304"/>
    <lineage>
        <taxon>Eukaryota</taxon>
        <taxon>Fungi</taxon>
        <taxon>Dikarya</taxon>
        <taxon>Ascomycota</taxon>
        <taxon>Saccharomycotina</taxon>
        <taxon>Pichiomycetes</taxon>
        <taxon>Debaryomycetaceae</taxon>
        <taxon>Millerozyma</taxon>
    </lineage>
</organism>
<evidence type="ECO:0000256" key="2">
    <source>
        <dbReference type="ARBA" id="ARBA00022801"/>
    </source>
</evidence>
<dbReference type="GO" id="GO:0045134">
    <property type="term" value="F:UDP phosphatase activity"/>
    <property type="evidence" value="ECO:0007669"/>
    <property type="project" value="TreeGrafter"/>
</dbReference>
<dbReference type="OMA" id="CAIGDIY"/>
<dbReference type="InterPro" id="IPR000407">
    <property type="entry name" value="GDA1_CD39_NTPase"/>
</dbReference>
<evidence type="ECO:0000256" key="4">
    <source>
        <dbReference type="PIRSR" id="PIRSR600407-2"/>
    </source>
</evidence>
<dbReference type="EMBL" id="FO082054">
    <property type="protein sequence ID" value="CCE88616.1"/>
    <property type="molecule type" value="Genomic_DNA"/>
</dbReference>
<dbReference type="PANTHER" id="PTHR11782:SF121">
    <property type="entry name" value="NUCLEOSIDE-DIPHOSPHATASE MIG-23"/>
    <property type="match status" value="1"/>
</dbReference>
<dbReference type="AlphaFoldDB" id="G8YKN2"/>
<evidence type="ECO:0000313" key="9">
    <source>
        <dbReference type="Proteomes" id="UP000005222"/>
    </source>
</evidence>
<dbReference type="GO" id="GO:0046036">
    <property type="term" value="P:CTP metabolic process"/>
    <property type="evidence" value="ECO:0007669"/>
    <property type="project" value="TreeGrafter"/>
</dbReference>